<keyword evidence="2" id="KW-1185">Reference proteome</keyword>
<dbReference type="EMBL" id="JARIHO010000003">
    <property type="protein sequence ID" value="KAJ7364315.1"/>
    <property type="molecule type" value="Genomic_DNA"/>
</dbReference>
<evidence type="ECO:0000313" key="2">
    <source>
        <dbReference type="Proteomes" id="UP001218218"/>
    </source>
</evidence>
<name>A0AAD7F3T8_9AGAR</name>
<protein>
    <submittedName>
        <fullName evidence="1">Uncharacterized protein</fullName>
    </submittedName>
</protein>
<organism evidence="1 2">
    <name type="scientific">Mycena albidolilacea</name>
    <dbReference type="NCBI Taxonomy" id="1033008"/>
    <lineage>
        <taxon>Eukaryota</taxon>
        <taxon>Fungi</taxon>
        <taxon>Dikarya</taxon>
        <taxon>Basidiomycota</taxon>
        <taxon>Agaricomycotina</taxon>
        <taxon>Agaricomycetes</taxon>
        <taxon>Agaricomycetidae</taxon>
        <taxon>Agaricales</taxon>
        <taxon>Marasmiineae</taxon>
        <taxon>Mycenaceae</taxon>
        <taxon>Mycena</taxon>
    </lineage>
</organism>
<accession>A0AAD7F3T8</accession>
<sequence>MPTLPPELESQIFELAFRSNSRNLDLKTTFCLVAQRVQQCCRIDRIFYELVGIGDENRGRKFLSLIHSNVKPPGLFTLVKTLFLHYSVEGATARDILAVCDRIERLTCWIPSNEDQQELPLLIGRLPLHQLSIKISLFLKIPSSSICLSTITHIDLVLESHTPPQLSQLLAPLPRLTHLCLSIEVFPVSAEYVETACSSFPRLQVVILCCNSNILGWVEEDLRYSVEVDHRIVVLADPFGEIMDWELASDMWSGAEAIVEERKKSLSVGNE</sequence>
<proteinExistence type="predicted"/>
<reference evidence="1" key="1">
    <citation type="submission" date="2023-03" db="EMBL/GenBank/DDBJ databases">
        <title>Massive genome expansion in bonnet fungi (Mycena s.s.) driven by repeated elements and novel gene families across ecological guilds.</title>
        <authorList>
            <consortium name="Lawrence Berkeley National Laboratory"/>
            <person name="Harder C.B."/>
            <person name="Miyauchi S."/>
            <person name="Viragh M."/>
            <person name="Kuo A."/>
            <person name="Thoen E."/>
            <person name="Andreopoulos B."/>
            <person name="Lu D."/>
            <person name="Skrede I."/>
            <person name="Drula E."/>
            <person name="Henrissat B."/>
            <person name="Morin E."/>
            <person name="Kohler A."/>
            <person name="Barry K."/>
            <person name="LaButti K."/>
            <person name="Morin E."/>
            <person name="Salamov A."/>
            <person name="Lipzen A."/>
            <person name="Mereny Z."/>
            <person name="Hegedus B."/>
            <person name="Baldrian P."/>
            <person name="Stursova M."/>
            <person name="Weitz H."/>
            <person name="Taylor A."/>
            <person name="Grigoriev I.V."/>
            <person name="Nagy L.G."/>
            <person name="Martin F."/>
            <person name="Kauserud H."/>
        </authorList>
    </citation>
    <scope>NUCLEOTIDE SEQUENCE</scope>
    <source>
        <strain evidence="1">CBHHK002</strain>
    </source>
</reference>
<dbReference type="AlphaFoldDB" id="A0AAD7F3T8"/>
<comment type="caution">
    <text evidence="1">The sequence shown here is derived from an EMBL/GenBank/DDBJ whole genome shotgun (WGS) entry which is preliminary data.</text>
</comment>
<evidence type="ECO:0000313" key="1">
    <source>
        <dbReference type="EMBL" id="KAJ7364315.1"/>
    </source>
</evidence>
<dbReference type="Proteomes" id="UP001218218">
    <property type="component" value="Unassembled WGS sequence"/>
</dbReference>
<gene>
    <name evidence="1" type="ORF">DFH08DRAFT_838974</name>
</gene>